<dbReference type="PANTHER" id="PTHR12354:SF1">
    <property type="entry name" value="INTERFERON-RELATED DEVELOPMENTAL REGULATOR 1"/>
    <property type="match status" value="1"/>
</dbReference>
<evidence type="ECO:0000313" key="5">
    <source>
        <dbReference type="Proteomes" id="UP001172101"/>
    </source>
</evidence>
<sequence>MHDLRKKALLESGKTLSRKARLKPDGSRLKSDTPRSSANQSPNQSPGNSRAGSRANSRPGSRYASEDEGGASDADNDDDIMTMSTNSASADDDEFDELSSSTWSERLRDHIAEVKDRKRSIQAREETLAAYLHILRHHFALSEIKKSVSEVVPALLRSIRGGGSEEERTLATAALTMTILTFPSETVFEHVLPTLKAACEEDEEATVKAEAIQALSLAVTYGGGSSTAADEVLDYLLEIIESDGRSAGADDNGAVVSAALQAWAFVASHVEDLEAHSDQAIEAFMEQLDSTDPDVQTGAGCNIALLFEAAREYEQETGESFNLQYNQHRIMTRMAEIVKDSSKTISKKGRKQLRSKFSSIVTSLERGKGPGYSTAGRGAVNPHTGGNKTSGQAEFQEFGYREKLRVNDQIVVINTWSLHARVETLKAVLGGGIGKHYMENPVIKDILDSAEVELLWKPKKSKHSIAEEDED</sequence>
<feature type="domain" description="Interferon-related developmental regulator N-terminal" evidence="3">
    <location>
        <begin position="83"/>
        <end position="365"/>
    </location>
</feature>
<evidence type="ECO:0000256" key="2">
    <source>
        <dbReference type="SAM" id="MobiDB-lite"/>
    </source>
</evidence>
<dbReference type="SUPFAM" id="SSF48371">
    <property type="entry name" value="ARM repeat"/>
    <property type="match status" value="1"/>
</dbReference>
<feature type="region of interest" description="Disordered" evidence="2">
    <location>
        <begin position="368"/>
        <end position="390"/>
    </location>
</feature>
<dbReference type="AlphaFoldDB" id="A0AA40B3N5"/>
<dbReference type="Proteomes" id="UP001172101">
    <property type="component" value="Unassembled WGS sequence"/>
</dbReference>
<dbReference type="EMBL" id="JAUIRO010000002">
    <property type="protein sequence ID" value="KAK0727091.1"/>
    <property type="molecule type" value="Genomic_DNA"/>
</dbReference>
<dbReference type="Gene3D" id="1.25.10.10">
    <property type="entry name" value="Leucine-rich Repeat Variant"/>
    <property type="match status" value="1"/>
</dbReference>
<accession>A0AA40B3N5</accession>
<comment type="similarity">
    <text evidence="1">Belongs to the IFRD family.</text>
</comment>
<dbReference type="InterPro" id="IPR011989">
    <property type="entry name" value="ARM-like"/>
</dbReference>
<feature type="compositionally biased region" description="Acidic residues" evidence="2">
    <location>
        <begin position="66"/>
        <end position="80"/>
    </location>
</feature>
<protein>
    <submittedName>
        <fullName evidence="4">Interferon-related developmental regulator-domain-containing protein</fullName>
    </submittedName>
</protein>
<feature type="compositionally biased region" description="Basic and acidic residues" evidence="2">
    <location>
        <begin position="22"/>
        <end position="33"/>
    </location>
</feature>
<gene>
    <name evidence="4" type="ORF">B0T26DRAFT_671809</name>
</gene>
<dbReference type="Pfam" id="PF05004">
    <property type="entry name" value="IFRD"/>
    <property type="match status" value="1"/>
</dbReference>
<dbReference type="InterPro" id="IPR007701">
    <property type="entry name" value="Interferon-rel_develop_reg_N"/>
</dbReference>
<dbReference type="InterPro" id="IPR016024">
    <property type="entry name" value="ARM-type_fold"/>
</dbReference>
<feature type="compositionally biased region" description="Polar residues" evidence="2">
    <location>
        <begin position="34"/>
        <end position="59"/>
    </location>
</feature>
<dbReference type="RefSeq" id="XP_060299947.1">
    <property type="nucleotide sequence ID" value="XM_060439375.1"/>
</dbReference>
<keyword evidence="5" id="KW-1185">Reference proteome</keyword>
<dbReference type="PANTHER" id="PTHR12354">
    <property type="entry name" value="INTERFERON-RELATED DEVELOPMENTAL REGULATOR"/>
    <property type="match status" value="1"/>
</dbReference>
<dbReference type="GeneID" id="85322645"/>
<reference evidence="4" key="1">
    <citation type="submission" date="2023-06" db="EMBL/GenBank/DDBJ databases">
        <title>Genome-scale phylogeny and comparative genomics of the fungal order Sordariales.</title>
        <authorList>
            <consortium name="Lawrence Berkeley National Laboratory"/>
            <person name="Hensen N."/>
            <person name="Bonometti L."/>
            <person name="Westerberg I."/>
            <person name="Brannstrom I.O."/>
            <person name="Guillou S."/>
            <person name="Cros-Aarteil S."/>
            <person name="Calhoun S."/>
            <person name="Haridas S."/>
            <person name="Kuo A."/>
            <person name="Mondo S."/>
            <person name="Pangilinan J."/>
            <person name="Riley R."/>
            <person name="LaButti K."/>
            <person name="Andreopoulos B."/>
            <person name="Lipzen A."/>
            <person name="Chen C."/>
            <person name="Yanf M."/>
            <person name="Daum C."/>
            <person name="Ng V."/>
            <person name="Clum A."/>
            <person name="Steindorff A."/>
            <person name="Ohm R."/>
            <person name="Martin F."/>
            <person name="Silar P."/>
            <person name="Natvig D."/>
            <person name="Lalanne C."/>
            <person name="Gautier V."/>
            <person name="Ament-velasquez S.L."/>
            <person name="Kruys A."/>
            <person name="Hutchinson M.I."/>
            <person name="Powell A.J."/>
            <person name="Barry K."/>
            <person name="Miller A.N."/>
            <person name="Grigoriev I.V."/>
            <person name="Debuchy R."/>
            <person name="Gladieux P."/>
            <person name="Thoren M.H."/>
            <person name="Johannesson H."/>
        </authorList>
    </citation>
    <scope>NUCLEOTIDE SEQUENCE</scope>
    <source>
        <strain evidence="4">SMH2392-1A</strain>
    </source>
</reference>
<feature type="region of interest" description="Disordered" evidence="2">
    <location>
        <begin position="1"/>
        <end position="101"/>
    </location>
</feature>
<evidence type="ECO:0000256" key="1">
    <source>
        <dbReference type="ARBA" id="ARBA00008828"/>
    </source>
</evidence>
<organism evidence="4 5">
    <name type="scientific">Lasiosphaeria miniovina</name>
    <dbReference type="NCBI Taxonomy" id="1954250"/>
    <lineage>
        <taxon>Eukaryota</taxon>
        <taxon>Fungi</taxon>
        <taxon>Dikarya</taxon>
        <taxon>Ascomycota</taxon>
        <taxon>Pezizomycotina</taxon>
        <taxon>Sordariomycetes</taxon>
        <taxon>Sordariomycetidae</taxon>
        <taxon>Sordariales</taxon>
        <taxon>Lasiosphaeriaceae</taxon>
        <taxon>Lasiosphaeria</taxon>
    </lineage>
</organism>
<evidence type="ECO:0000313" key="4">
    <source>
        <dbReference type="EMBL" id="KAK0727091.1"/>
    </source>
</evidence>
<comment type="caution">
    <text evidence="4">The sequence shown here is derived from an EMBL/GenBank/DDBJ whole genome shotgun (WGS) entry which is preliminary data.</text>
</comment>
<dbReference type="InterPro" id="IPR039777">
    <property type="entry name" value="IFRD"/>
</dbReference>
<evidence type="ECO:0000259" key="3">
    <source>
        <dbReference type="Pfam" id="PF05004"/>
    </source>
</evidence>
<proteinExistence type="inferred from homology"/>
<name>A0AA40B3N5_9PEZI</name>